<reference evidence="2 3" key="2">
    <citation type="submission" date="2019-01" db="EMBL/GenBank/DDBJ databases">
        <title>The decoding of complex shrimp genome reveals the adaptation for benthos swimmer, frequently molting mechanism and breeding impact on genome.</title>
        <authorList>
            <person name="Sun Y."/>
            <person name="Gao Y."/>
            <person name="Yu Y."/>
        </authorList>
    </citation>
    <scope>NUCLEOTIDE SEQUENCE [LARGE SCALE GENOMIC DNA]</scope>
    <source>
        <tissue evidence="2">Muscle</tissue>
    </source>
</reference>
<accession>A0A3R7QTR8</accession>
<protein>
    <submittedName>
        <fullName evidence="2">Uncharacterized protein</fullName>
    </submittedName>
</protein>
<sequence length="627" mass="68445">MSTPSLPGSPAPLTFSSLSFLSLSNCVSLLSTFTLSPLLSSSVSLSTSSHLYGSPPSPLIFLLSLSTLLLSFSIHHLSRSRPFLLSPPHLPTCSSSSLSSVTTRHPSYLPLVPLRHLCLCLSSTFSLHLSSIIYSSLLLGVFPSRSYSSRLLSSTTSLSPCHLHHWSVLFPFLFLSYLFTVHSIFSSRHPRCISCAYTPPLLLLPLSLSPHPSRSHVVLSHFHFPSNPSVSFTCLLSLLLEYSSIPLGYHHLRPPRYQSPSPFSPYSTSYKYAQLTSYTHRRTLDPQTHSRAPESVFHLPPAYPLLRPTPLPLHNASPSTPNPHLSPPSLPYHDTTRHTHTPPLDPLCSLLSLFLPPSFSDSLSLSSTQIPPLSPPPLSSYRAPAALILLSPSPPRGLSSSTFYTLLSLSPLSLIAYPPLAYQLLSPLTTFLSPSPVSSPPLPHALSRSLSPPPLLPSLLPLYSVPLLSTSCSFQQHHYHTHTHTPHSLSILFSPCFTSDHALSRFLFSVSPPAPSLLSLSLFPSCLRPPRISHLAALIPKSHPLLHSPSLSLPPSPPSLPLPLSPHNSLLSFNHTNTTHTHDTSTTIPQPPLTYFSLSLHPSLCRIIYFYLSPSFPLSSLPPPPTL</sequence>
<name>A0A3R7QTR8_PENVA</name>
<gene>
    <name evidence="2" type="ORF">C7M84_003202</name>
</gene>
<keyword evidence="3" id="KW-1185">Reference proteome</keyword>
<feature type="compositionally biased region" description="Pro residues" evidence="1">
    <location>
        <begin position="320"/>
        <end position="330"/>
    </location>
</feature>
<comment type="caution">
    <text evidence="2">The sequence shown here is derived from an EMBL/GenBank/DDBJ whole genome shotgun (WGS) entry which is preliminary data.</text>
</comment>
<dbReference type="AlphaFoldDB" id="A0A3R7QTR8"/>
<evidence type="ECO:0000313" key="2">
    <source>
        <dbReference type="EMBL" id="ROT78089.1"/>
    </source>
</evidence>
<proteinExistence type="predicted"/>
<organism evidence="2 3">
    <name type="scientific">Penaeus vannamei</name>
    <name type="common">Whiteleg shrimp</name>
    <name type="synonym">Litopenaeus vannamei</name>
    <dbReference type="NCBI Taxonomy" id="6689"/>
    <lineage>
        <taxon>Eukaryota</taxon>
        <taxon>Metazoa</taxon>
        <taxon>Ecdysozoa</taxon>
        <taxon>Arthropoda</taxon>
        <taxon>Crustacea</taxon>
        <taxon>Multicrustacea</taxon>
        <taxon>Malacostraca</taxon>
        <taxon>Eumalacostraca</taxon>
        <taxon>Eucarida</taxon>
        <taxon>Decapoda</taxon>
        <taxon>Dendrobranchiata</taxon>
        <taxon>Penaeoidea</taxon>
        <taxon>Penaeidae</taxon>
        <taxon>Penaeus</taxon>
    </lineage>
</organism>
<dbReference type="Proteomes" id="UP000283509">
    <property type="component" value="Unassembled WGS sequence"/>
</dbReference>
<evidence type="ECO:0000313" key="3">
    <source>
        <dbReference type="Proteomes" id="UP000283509"/>
    </source>
</evidence>
<dbReference type="STRING" id="6689.A0A3R7QTR8"/>
<feature type="region of interest" description="Disordered" evidence="1">
    <location>
        <begin position="310"/>
        <end position="338"/>
    </location>
</feature>
<reference evidence="2 3" key="1">
    <citation type="submission" date="2018-04" db="EMBL/GenBank/DDBJ databases">
        <authorList>
            <person name="Zhang X."/>
            <person name="Yuan J."/>
            <person name="Li F."/>
            <person name="Xiang J."/>
        </authorList>
    </citation>
    <scope>NUCLEOTIDE SEQUENCE [LARGE SCALE GENOMIC DNA]</scope>
    <source>
        <tissue evidence="2">Muscle</tissue>
    </source>
</reference>
<evidence type="ECO:0000256" key="1">
    <source>
        <dbReference type="SAM" id="MobiDB-lite"/>
    </source>
</evidence>
<dbReference type="EMBL" id="QCYY01001431">
    <property type="protein sequence ID" value="ROT78089.1"/>
    <property type="molecule type" value="Genomic_DNA"/>
</dbReference>